<evidence type="ECO:0000256" key="7">
    <source>
        <dbReference type="ARBA" id="ARBA00022857"/>
    </source>
</evidence>
<keyword evidence="15" id="KW-1185">Reference proteome</keyword>
<evidence type="ECO:0000313" key="14">
    <source>
        <dbReference type="EMBL" id="MBH0229042.1"/>
    </source>
</evidence>
<reference evidence="14 15" key="1">
    <citation type="journal article" date="2005" name="Int. J. Syst. Evol. Microbiol.">
        <title>Halobacillus yeomjeoni sp. nov., isolated from a marine solar saltern in Korea.</title>
        <authorList>
            <person name="Yoon J.H."/>
            <person name="Kang S.J."/>
            <person name="Lee C.H."/>
            <person name="Oh H.W."/>
            <person name="Oh T.K."/>
        </authorList>
    </citation>
    <scope>NUCLEOTIDE SEQUENCE [LARGE SCALE GENOMIC DNA]</scope>
    <source>
        <strain evidence="14 15">KCTC 3957</strain>
    </source>
</reference>
<dbReference type="SUPFAM" id="SSF48179">
    <property type="entry name" value="6-phosphogluconate dehydrogenase C-terminal domain-like"/>
    <property type="match status" value="1"/>
</dbReference>
<evidence type="ECO:0000256" key="2">
    <source>
        <dbReference type="ARBA" id="ARBA00004994"/>
    </source>
</evidence>
<keyword evidence="6 11" id="KW-0566">Pantothenate biosynthesis</keyword>
<dbReference type="InterPro" id="IPR003710">
    <property type="entry name" value="ApbA"/>
</dbReference>
<feature type="domain" description="Ketopantoate reductase C-terminal" evidence="13">
    <location>
        <begin position="172"/>
        <end position="283"/>
    </location>
</feature>
<evidence type="ECO:0000256" key="5">
    <source>
        <dbReference type="ARBA" id="ARBA00019465"/>
    </source>
</evidence>
<sequence>MNIGVIGAGSIGLLVSYYLGREHQVHVYVNREEQKDGLSRNGITCLPKEDPTSVQAHLTNEGYHNHDVLIVTVKQSHLDDVLVTDLPDGTPVLFLQNGMGHVEKVQTACDVPWVGVVEHGALKMGDTEVHHTGKGKIAIASIAPDERITETAASLNTNDFPIEFHEDYYDMLSSKLVVNTVINPLTALFGLKNGSILTNPYINELAEKLCEEACSVLERSFSYEWNRLQKIADNTKANQSSMLKDIIEGRRTEIDAISGYIIEKGGHPVPYHRFIVKAIHALEAENRRDL</sequence>
<dbReference type="NCBIfam" id="TIGR00745">
    <property type="entry name" value="apbA_panE"/>
    <property type="match status" value="1"/>
</dbReference>
<keyword evidence="8 11" id="KW-0560">Oxidoreductase</keyword>
<organism evidence="14 15">
    <name type="scientific">Halobacillus yeomjeoni</name>
    <dbReference type="NCBI Taxonomy" id="311194"/>
    <lineage>
        <taxon>Bacteria</taxon>
        <taxon>Bacillati</taxon>
        <taxon>Bacillota</taxon>
        <taxon>Bacilli</taxon>
        <taxon>Bacillales</taxon>
        <taxon>Bacillaceae</taxon>
        <taxon>Halobacillus</taxon>
    </lineage>
</organism>
<dbReference type="EC" id="1.1.1.169" evidence="4 11"/>
<dbReference type="PANTHER" id="PTHR43765:SF2">
    <property type="entry name" value="2-DEHYDROPANTOATE 2-REDUCTASE"/>
    <property type="match status" value="1"/>
</dbReference>
<dbReference type="GO" id="GO:0015940">
    <property type="term" value="P:pantothenate biosynthetic process"/>
    <property type="evidence" value="ECO:0007669"/>
    <property type="project" value="UniProtKB-KW"/>
</dbReference>
<gene>
    <name evidence="14" type="ORF">H0267_02340</name>
</gene>
<evidence type="ECO:0000259" key="12">
    <source>
        <dbReference type="Pfam" id="PF02558"/>
    </source>
</evidence>
<dbReference type="InterPro" id="IPR013752">
    <property type="entry name" value="KPA_reductase"/>
</dbReference>
<dbReference type="PANTHER" id="PTHR43765">
    <property type="entry name" value="2-DEHYDROPANTOATE 2-REDUCTASE-RELATED"/>
    <property type="match status" value="1"/>
</dbReference>
<dbReference type="GO" id="GO:0008677">
    <property type="term" value="F:2-dehydropantoate 2-reductase activity"/>
    <property type="evidence" value="ECO:0007669"/>
    <property type="project" value="UniProtKB-EC"/>
</dbReference>
<evidence type="ECO:0000256" key="10">
    <source>
        <dbReference type="ARBA" id="ARBA00048793"/>
    </source>
</evidence>
<feature type="domain" description="Ketopantoate reductase N-terminal" evidence="12">
    <location>
        <begin position="3"/>
        <end position="142"/>
    </location>
</feature>
<accession>A0A931HSY8</accession>
<evidence type="ECO:0000256" key="3">
    <source>
        <dbReference type="ARBA" id="ARBA00007870"/>
    </source>
</evidence>
<dbReference type="InterPro" id="IPR008927">
    <property type="entry name" value="6-PGluconate_DH-like_C_sf"/>
</dbReference>
<evidence type="ECO:0000256" key="9">
    <source>
        <dbReference type="ARBA" id="ARBA00032024"/>
    </source>
</evidence>
<dbReference type="InterPro" id="IPR013328">
    <property type="entry name" value="6PGD_dom2"/>
</dbReference>
<dbReference type="Pfam" id="PF08546">
    <property type="entry name" value="ApbA_C"/>
    <property type="match status" value="1"/>
</dbReference>
<dbReference type="RefSeq" id="WP_197315674.1">
    <property type="nucleotide sequence ID" value="NZ_JADZSC010000001.1"/>
</dbReference>
<dbReference type="SUPFAM" id="SSF51735">
    <property type="entry name" value="NAD(P)-binding Rossmann-fold domains"/>
    <property type="match status" value="1"/>
</dbReference>
<dbReference type="Gene3D" id="1.10.1040.10">
    <property type="entry name" value="N-(1-d-carboxylethyl)-l-norvaline Dehydrogenase, domain 2"/>
    <property type="match status" value="1"/>
</dbReference>
<proteinExistence type="inferred from homology"/>
<evidence type="ECO:0000256" key="4">
    <source>
        <dbReference type="ARBA" id="ARBA00013014"/>
    </source>
</evidence>
<evidence type="ECO:0000256" key="8">
    <source>
        <dbReference type="ARBA" id="ARBA00023002"/>
    </source>
</evidence>
<comment type="catalytic activity">
    <reaction evidence="10 11">
        <text>(R)-pantoate + NADP(+) = 2-dehydropantoate + NADPH + H(+)</text>
        <dbReference type="Rhea" id="RHEA:16233"/>
        <dbReference type="ChEBI" id="CHEBI:11561"/>
        <dbReference type="ChEBI" id="CHEBI:15378"/>
        <dbReference type="ChEBI" id="CHEBI:15980"/>
        <dbReference type="ChEBI" id="CHEBI:57783"/>
        <dbReference type="ChEBI" id="CHEBI:58349"/>
        <dbReference type="EC" id="1.1.1.169"/>
    </reaction>
</comment>
<dbReference type="Gene3D" id="3.40.50.720">
    <property type="entry name" value="NAD(P)-binding Rossmann-like Domain"/>
    <property type="match status" value="1"/>
</dbReference>
<dbReference type="InterPro" id="IPR036291">
    <property type="entry name" value="NAD(P)-bd_dom_sf"/>
</dbReference>
<evidence type="ECO:0000256" key="11">
    <source>
        <dbReference type="RuleBase" id="RU362068"/>
    </source>
</evidence>
<dbReference type="GO" id="GO:0005737">
    <property type="term" value="C:cytoplasm"/>
    <property type="evidence" value="ECO:0007669"/>
    <property type="project" value="TreeGrafter"/>
</dbReference>
<evidence type="ECO:0000256" key="1">
    <source>
        <dbReference type="ARBA" id="ARBA00002919"/>
    </source>
</evidence>
<evidence type="ECO:0000259" key="13">
    <source>
        <dbReference type="Pfam" id="PF08546"/>
    </source>
</evidence>
<evidence type="ECO:0000256" key="6">
    <source>
        <dbReference type="ARBA" id="ARBA00022655"/>
    </source>
</evidence>
<comment type="similarity">
    <text evidence="3 11">Belongs to the ketopantoate reductase family.</text>
</comment>
<dbReference type="InterPro" id="IPR050838">
    <property type="entry name" value="Ketopantoate_reductase"/>
</dbReference>
<evidence type="ECO:0000313" key="15">
    <source>
        <dbReference type="Proteomes" id="UP000614490"/>
    </source>
</evidence>
<keyword evidence="7 11" id="KW-0521">NADP</keyword>
<comment type="pathway">
    <text evidence="2 11">Cofactor biosynthesis; (R)-pantothenate biosynthesis; (R)-pantoate from 3-methyl-2-oxobutanoate: step 2/2.</text>
</comment>
<comment type="caution">
    <text evidence="14">The sequence shown here is derived from an EMBL/GenBank/DDBJ whole genome shotgun (WGS) entry which is preliminary data.</text>
</comment>
<protein>
    <recommendedName>
        <fullName evidence="5 11">2-dehydropantoate 2-reductase</fullName>
        <ecNumber evidence="4 11">1.1.1.169</ecNumber>
    </recommendedName>
    <alternativeName>
        <fullName evidence="9 11">Ketopantoate reductase</fullName>
    </alternativeName>
</protein>
<dbReference type="AlphaFoldDB" id="A0A931HSY8"/>
<dbReference type="InterPro" id="IPR013332">
    <property type="entry name" value="KPR_N"/>
</dbReference>
<dbReference type="Pfam" id="PF02558">
    <property type="entry name" value="ApbA"/>
    <property type="match status" value="1"/>
</dbReference>
<comment type="function">
    <text evidence="1 11">Catalyzes the NADPH-dependent reduction of ketopantoate into pantoic acid.</text>
</comment>
<dbReference type="GO" id="GO:0050661">
    <property type="term" value="F:NADP binding"/>
    <property type="evidence" value="ECO:0007669"/>
    <property type="project" value="TreeGrafter"/>
</dbReference>
<name>A0A931HSY8_9BACI</name>
<dbReference type="EMBL" id="JADZSC010000001">
    <property type="protein sequence ID" value="MBH0229042.1"/>
    <property type="molecule type" value="Genomic_DNA"/>
</dbReference>
<dbReference type="Proteomes" id="UP000614490">
    <property type="component" value="Unassembled WGS sequence"/>
</dbReference>